<dbReference type="AlphaFoldDB" id="A0A1M7HBU4"/>
<dbReference type="EMBL" id="FRBR01000012">
    <property type="protein sequence ID" value="SHM26062.1"/>
    <property type="molecule type" value="Genomic_DNA"/>
</dbReference>
<proteinExistence type="predicted"/>
<evidence type="ECO:0000313" key="2">
    <source>
        <dbReference type="Proteomes" id="UP000183974"/>
    </source>
</evidence>
<gene>
    <name evidence="1" type="ORF">SAMN05444398_11280</name>
</gene>
<name>A0A1M7HBU4_9RHOB</name>
<accession>A0A1M7HBU4</accession>
<reference evidence="1 2" key="1">
    <citation type="submission" date="2016-11" db="EMBL/GenBank/DDBJ databases">
        <authorList>
            <person name="Jaros S."/>
            <person name="Januszkiewicz K."/>
            <person name="Wedrychowicz H."/>
        </authorList>
    </citation>
    <scope>NUCLEOTIDE SEQUENCE [LARGE SCALE GENOMIC DNA]</scope>
    <source>
        <strain evidence="1 2">DSM 29589</strain>
    </source>
</reference>
<protein>
    <submittedName>
        <fullName evidence="1">Uncharacterized protein</fullName>
    </submittedName>
</protein>
<keyword evidence="2" id="KW-1185">Reference proteome</keyword>
<evidence type="ECO:0000313" key="1">
    <source>
        <dbReference type="EMBL" id="SHM26062.1"/>
    </source>
</evidence>
<organism evidence="1 2">
    <name type="scientific">Roseovarius pacificus</name>
    <dbReference type="NCBI Taxonomy" id="337701"/>
    <lineage>
        <taxon>Bacteria</taxon>
        <taxon>Pseudomonadati</taxon>
        <taxon>Pseudomonadota</taxon>
        <taxon>Alphaproteobacteria</taxon>
        <taxon>Rhodobacterales</taxon>
        <taxon>Roseobacteraceae</taxon>
        <taxon>Roseovarius</taxon>
    </lineage>
</organism>
<dbReference type="Proteomes" id="UP000183974">
    <property type="component" value="Unassembled WGS sequence"/>
</dbReference>
<sequence length="80" mass="8785">MARALTEADEVNADTLVTLSIIRRALKAGLPVDPQYLPERIVEIIEAKSAGSNMPVVDGRSHYQIDDVVQALDLLNRSLK</sequence>